<dbReference type="Gene3D" id="3.40.50.300">
    <property type="entry name" value="P-loop containing nucleotide triphosphate hydrolases"/>
    <property type="match status" value="1"/>
</dbReference>
<dbReference type="InterPro" id="IPR027417">
    <property type="entry name" value="P-loop_NTPase"/>
</dbReference>
<keyword evidence="8" id="KW-0067">ATP-binding</keyword>
<dbReference type="AlphaFoldDB" id="A0A1G7J0S2"/>
<keyword evidence="4" id="KW-0963">Cytoplasm</keyword>
<evidence type="ECO:0000256" key="6">
    <source>
        <dbReference type="ARBA" id="ARBA00022723"/>
    </source>
</evidence>
<accession>A0A1G7J0S2</accession>
<keyword evidence="5" id="KW-0819">tRNA processing</keyword>
<keyword evidence="9" id="KW-0460">Magnesium</keyword>
<evidence type="ECO:0000256" key="10">
    <source>
        <dbReference type="ARBA" id="ARBA00032441"/>
    </source>
</evidence>
<dbReference type="GO" id="GO:0005524">
    <property type="term" value="F:ATP binding"/>
    <property type="evidence" value="ECO:0007669"/>
    <property type="project" value="UniProtKB-KW"/>
</dbReference>
<evidence type="ECO:0000256" key="11">
    <source>
        <dbReference type="SAM" id="MobiDB-lite"/>
    </source>
</evidence>
<keyword evidence="6" id="KW-0479">Metal-binding</keyword>
<evidence type="ECO:0000256" key="7">
    <source>
        <dbReference type="ARBA" id="ARBA00022741"/>
    </source>
</evidence>
<evidence type="ECO:0000256" key="3">
    <source>
        <dbReference type="ARBA" id="ARBA00019010"/>
    </source>
</evidence>
<dbReference type="GO" id="GO:0046872">
    <property type="term" value="F:metal ion binding"/>
    <property type="evidence" value="ECO:0007669"/>
    <property type="project" value="UniProtKB-KW"/>
</dbReference>
<dbReference type="PANTHER" id="PTHR33540:SF2">
    <property type="entry name" value="TRNA THREONYLCARBAMOYLADENOSINE BIOSYNTHESIS PROTEIN TSAE"/>
    <property type="match status" value="1"/>
</dbReference>
<reference evidence="13" key="1">
    <citation type="submission" date="2016-10" db="EMBL/GenBank/DDBJ databases">
        <authorList>
            <person name="Varghese N."/>
            <person name="Submissions S."/>
        </authorList>
    </citation>
    <scope>NUCLEOTIDE SEQUENCE [LARGE SCALE GENOMIC DNA]</scope>
    <source>
        <strain evidence="13">DSM 16477</strain>
    </source>
</reference>
<protein>
    <recommendedName>
        <fullName evidence="3">tRNA threonylcarbamoyladenosine biosynthesis protein TsaE</fullName>
    </recommendedName>
    <alternativeName>
        <fullName evidence="10">t(6)A37 threonylcarbamoyladenosine biosynthesis protein TsaE</fullName>
    </alternativeName>
</protein>
<evidence type="ECO:0000256" key="9">
    <source>
        <dbReference type="ARBA" id="ARBA00022842"/>
    </source>
</evidence>
<gene>
    <name evidence="12" type="ORF">SAMN04489759_101539</name>
</gene>
<dbReference type="Pfam" id="PF02367">
    <property type="entry name" value="TsaE"/>
    <property type="match status" value="1"/>
</dbReference>
<evidence type="ECO:0000313" key="13">
    <source>
        <dbReference type="Proteomes" id="UP000199399"/>
    </source>
</evidence>
<dbReference type="SUPFAM" id="SSF52540">
    <property type="entry name" value="P-loop containing nucleoside triphosphate hydrolases"/>
    <property type="match status" value="1"/>
</dbReference>
<proteinExistence type="inferred from homology"/>
<keyword evidence="13" id="KW-1185">Reference proteome</keyword>
<dbReference type="GO" id="GO:0002949">
    <property type="term" value="P:tRNA threonylcarbamoyladenosine modification"/>
    <property type="evidence" value="ECO:0007669"/>
    <property type="project" value="InterPro"/>
</dbReference>
<evidence type="ECO:0000256" key="8">
    <source>
        <dbReference type="ARBA" id="ARBA00022840"/>
    </source>
</evidence>
<dbReference type="Proteomes" id="UP000199399">
    <property type="component" value="Unassembled WGS sequence"/>
</dbReference>
<evidence type="ECO:0000256" key="5">
    <source>
        <dbReference type="ARBA" id="ARBA00022694"/>
    </source>
</evidence>
<evidence type="ECO:0000256" key="4">
    <source>
        <dbReference type="ARBA" id="ARBA00022490"/>
    </source>
</evidence>
<evidence type="ECO:0000256" key="2">
    <source>
        <dbReference type="ARBA" id="ARBA00007599"/>
    </source>
</evidence>
<organism evidence="12 13">
    <name type="scientific">Sulfitobacter delicatus</name>
    <dbReference type="NCBI Taxonomy" id="218672"/>
    <lineage>
        <taxon>Bacteria</taxon>
        <taxon>Pseudomonadati</taxon>
        <taxon>Pseudomonadota</taxon>
        <taxon>Alphaproteobacteria</taxon>
        <taxon>Rhodobacterales</taxon>
        <taxon>Roseobacteraceae</taxon>
        <taxon>Sulfitobacter</taxon>
    </lineage>
</organism>
<dbReference type="NCBIfam" id="TIGR00150">
    <property type="entry name" value="T6A_YjeE"/>
    <property type="match status" value="1"/>
</dbReference>
<keyword evidence="7" id="KW-0547">Nucleotide-binding</keyword>
<dbReference type="STRING" id="218672.SAMN04489759_101539"/>
<name>A0A1G7J0S2_9RHOB</name>
<dbReference type="RefSeq" id="WP_093738877.1">
    <property type="nucleotide sequence ID" value="NZ_FNBP01000001.1"/>
</dbReference>
<dbReference type="EMBL" id="FNBP01000001">
    <property type="protein sequence ID" value="SDF18491.1"/>
    <property type="molecule type" value="Genomic_DNA"/>
</dbReference>
<comment type="subcellular location">
    <subcellularLocation>
        <location evidence="1">Cytoplasm</location>
    </subcellularLocation>
</comment>
<dbReference type="GO" id="GO:0005737">
    <property type="term" value="C:cytoplasm"/>
    <property type="evidence" value="ECO:0007669"/>
    <property type="project" value="UniProtKB-SubCell"/>
</dbReference>
<dbReference type="InterPro" id="IPR003442">
    <property type="entry name" value="T6A_TsaE"/>
</dbReference>
<evidence type="ECO:0000256" key="1">
    <source>
        <dbReference type="ARBA" id="ARBA00004496"/>
    </source>
</evidence>
<dbReference type="PANTHER" id="PTHR33540">
    <property type="entry name" value="TRNA THREONYLCARBAMOYLADENOSINE BIOSYNTHESIS PROTEIN TSAE"/>
    <property type="match status" value="1"/>
</dbReference>
<comment type="similarity">
    <text evidence="2">Belongs to the TsaE family.</text>
</comment>
<dbReference type="OrthoDB" id="9800307at2"/>
<evidence type="ECO:0000313" key="12">
    <source>
        <dbReference type="EMBL" id="SDF18491.1"/>
    </source>
</evidence>
<feature type="region of interest" description="Disordered" evidence="11">
    <location>
        <begin position="126"/>
        <end position="145"/>
    </location>
</feature>
<sequence length="157" mass="17221">MSTQSLSLTLTGPDDTAERARQLARKLAPGDVILLSGDVGAGKTHFARSLIKALLEYPEDIPSPTFTLVQTYDGRSGAIWHADLYRLTSTYEIEELGLIEAFHDAICLVEWPDRLGPLAPSDALDISLSPGPSDDSRQMSVQWNGPQWADKLADWRA</sequence>